<keyword evidence="12 17" id="KW-0129">CBS domain</keyword>
<dbReference type="PIRSF" id="PIRSF006404">
    <property type="entry name" value="UCP006404_Pept_M50_CBS"/>
    <property type="match status" value="1"/>
</dbReference>
<evidence type="ECO:0000256" key="4">
    <source>
        <dbReference type="ARBA" id="ARBA00022670"/>
    </source>
</evidence>
<dbReference type="AlphaFoldDB" id="A0AA49JJ61"/>
<reference evidence="19" key="1">
    <citation type="journal article" date="2023" name="Comput. Struct. Biotechnol. J.">
        <title>Discovery of a novel marine Bacteroidetes with a rich repertoire of carbohydrate-active enzymes.</title>
        <authorList>
            <person name="Chen B."/>
            <person name="Liu G."/>
            <person name="Chen Q."/>
            <person name="Wang H."/>
            <person name="Liu L."/>
            <person name="Tang K."/>
        </authorList>
    </citation>
    <scope>NUCLEOTIDE SEQUENCE</scope>
    <source>
        <strain evidence="19">TK19036</strain>
    </source>
</reference>
<keyword evidence="7" id="KW-0677">Repeat</keyword>
<dbReference type="InterPro" id="IPR046342">
    <property type="entry name" value="CBS_dom_sf"/>
</dbReference>
<dbReference type="Pfam" id="PF00571">
    <property type="entry name" value="CBS"/>
    <property type="match status" value="2"/>
</dbReference>
<protein>
    <recommendedName>
        <fullName evidence="14">Zinc metalloprotease</fullName>
    </recommendedName>
</protein>
<evidence type="ECO:0000256" key="7">
    <source>
        <dbReference type="ARBA" id="ARBA00022737"/>
    </source>
</evidence>
<feature type="transmembrane region" description="Helical" evidence="14">
    <location>
        <begin position="43"/>
        <end position="62"/>
    </location>
</feature>
<dbReference type="SUPFAM" id="SSF54631">
    <property type="entry name" value="CBS-domain pair"/>
    <property type="match status" value="1"/>
</dbReference>
<keyword evidence="6 14" id="KW-0479">Metal-binding</keyword>
<dbReference type="GO" id="GO:0008237">
    <property type="term" value="F:metallopeptidase activity"/>
    <property type="evidence" value="ECO:0007669"/>
    <property type="project" value="UniProtKB-UniRule"/>
</dbReference>
<evidence type="ECO:0000256" key="9">
    <source>
        <dbReference type="ARBA" id="ARBA00022833"/>
    </source>
</evidence>
<evidence type="ECO:0000256" key="6">
    <source>
        <dbReference type="ARBA" id="ARBA00022723"/>
    </source>
</evidence>
<feature type="active site" evidence="15">
    <location>
        <position position="61"/>
    </location>
</feature>
<keyword evidence="10 14" id="KW-1133">Transmembrane helix</keyword>
<comment type="similarity">
    <text evidence="2 14">Belongs to the peptidase M50B family.</text>
</comment>
<keyword evidence="9 14" id="KW-0862">Zinc</keyword>
<keyword evidence="3 14" id="KW-1003">Cell membrane</keyword>
<reference evidence="19" key="2">
    <citation type="journal article" date="2024" name="Antonie Van Leeuwenhoek">
        <title>Roseihalotalea indica gen. nov., sp. nov., a halophilic Bacteroidetes from mesopelagic Southwest Indian Ocean with higher carbohydrate metabolic potential.</title>
        <authorList>
            <person name="Chen B."/>
            <person name="Zhang M."/>
            <person name="Lin D."/>
            <person name="Ye J."/>
            <person name="Tang K."/>
        </authorList>
    </citation>
    <scope>NUCLEOTIDE SEQUENCE</scope>
    <source>
        <strain evidence="19">TK19036</strain>
    </source>
</reference>
<evidence type="ECO:0000256" key="17">
    <source>
        <dbReference type="PROSITE-ProRule" id="PRU00703"/>
    </source>
</evidence>
<dbReference type="CDD" id="cd06164">
    <property type="entry name" value="S2P-M50_SpoIVFB_CBS"/>
    <property type="match status" value="1"/>
</dbReference>
<feature type="domain" description="CBS" evidence="18">
    <location>
        <begin position="247"/>
        <end position="303"/>
    </location>
</feature>
<gene>
    <name evidence="19" type="ORF">K4G66_07965</name>
</gene>
<dbReference type="GO" id="GO:0005886">
    <property type="term" value="C:plasma membrane"/>
    <property type="evidence" value="ECO:0007669"/>
    <property type="project" value="UniProtKB-SubCell"/>
</dbReference>
<dbReference type="PANTHER" id="PTHR39188:SF3">
    <property type="entry name" value="STAGE IV SPORULATION PROTEIN FB"/>
    <property type="match status" value="1"/>
</dbReference>
<keyword evidence="11 14" id="KW-0482">Metalloprotease</keyword>
<evidence type="ECO:0000256" key="11">
    <source>
        <dbReference type="ARBA" id="ARBA00023049"/>
    </source>
</evidence>
<evidence type="ECO:0000256" key="15">
    <source>
        <dbReference type="PIRSR" id="PIRSR006404-1"/>
    </source>
</evidence>
<keyword evidence="8 14" id="KW-0378">Hydrolase</keyword>
<evidence type="ECO:0000256" key="3">
    <source>
        <dbReference type="ARBA" id="ARBA00022475"/>
    </source>
</evidence>
<feature type="domain" description="CBS" evidence="18">
    <location>
        <begin position="309"/>
        <end position="366"/>
    </location>
</feature>
<evidence type="ECO:0000259" key="18">
    <source>
        <dbReference type="PROSITE" id="PS51371"/>
    </source>
</evidence>
<feature type="binding site" evidence="16">
    <location>
        <position position="60"/>
    </location>
    <ligand>
        <name>Zn(2+)</name>
        <dbReference type="ChEBI" id="CHEBI:29105"/>
        <note>catalytic</note>
    </ligand>
</feature>
<dbReference type="InterPro" id="IPR000644">
    <property type="entry name" value="CBS_dom"/>
</dbReference>
<evidence type="ECO:0000256" key="2">
    <source>
        <dbReference type="ARBA" id="ARBA00007931"/>
    </source>
</evidence>
<proteinExistence type="inferred from homology"/>
<feature type="transmembrane region" description="Helical" evidence="14">
    <location>
        <begin position="12"/>
        <end position="31"/>
    </location>
</feature>
<evidence type="ECO:0000256" key="12">
    <source>
        <dbReference type="ARBA" id="ARBA00023122"/>
    </source>
</evidence>
<feature type="transmembrane region" description="Helical" evidence="14">
    <location>
        <begin position="100"/>
        <end position="121"/>
    </location>
</feature>
<feature type="transmembrane region" description="Helical" evidence="14">
    <location>
        <begin position="147"/>
        <end position="167"/>
    </location>
</feature>
<sequence>MKKWSLYIGSYAGIKVFIHWTFWIIIGWIFLMHYNMGHGITEGLWGVLFILALFGCVVLHEFGHALTAKRYNILTRDITIYPIGGIASLEAMPEKPQQELLVAIAGPAVNLGIAAFLWIYLQYTGKMPDLSTLQTENQNVHILGRSFGFNLFAANLILAVFNLIPAFPMDGGRVLRAMLAFTMDRARATRIAATVGQFLAIAFVFFGFFYNFWLVFIGLFIYLGAGSEAVYESTKSALSGYTAKDVLMRQFTRLLPEDTLEKVVQILLNSQEQEFVVAENNQIHGILTRKELIKGLSEYGKASPVSQVVRRDCLTLYPDISLQVVYQKFMASNCSVAPVLENGQLIGIVDKENINELLMVNEALKSERLFDHYHQ</sequence>
<dbReference type="PROSITE" id="PS51371">
    <property type="entry name" value="CBS"/>
    <property type="match status" value="2"/>
</dbReference>
<evidence type="ECO:0000256" key="14">
    <source>
        <dbReference type="PIRNR" id="PIRNR006404"/>
    </source>
</evidence>
<evidence type="ECO:0000256" key="8">
    <source>
        <dbReference type="ARBA" id="ARBA00022801"/>
    </source>
</evidence>
<dbReference type="InterPro" id="IPR008915">
    <property type="entry name" value="Peptidase_M50"/>
</dbReference>
<keyword evidence="4 14" id="KW-0645">Protease</keyword>
<evidence type="ECO:0000256" key="5">
    <source>
        <dbReference type="ARBA" id="ARBA00022692"/>
    </source>
</evidence>
<keyword evidence="5 14" id="KW-0812">Transmembrane</keyword>
<keyword evidence="13 14" id="KW-0472">Membrane</keyword>
<dbReference type="Pfam" id="PF02163">
    <property type="entry name" value="Peptidase_M50"/>
    <property type="match status" value="1"/>
</dbReference>
<name>A0AA49JJ61_9BACT</name>
<dbReference type="GO" id="GO:0046872">
    <property type="term" value="F:metal ion binding"/>
    <property type="evidence" value="ECO:0007669"/>
    <property type="project" value="UniProtKB-UniRule"/>
</dbReference>
<dbReference type="GO" id="GO:0006508">
    <property type="term" value="P:proteolysis"/>
    <property type="evidence" value="ECO:0007669"/>
    <property type="project" value="UniProtKB-KW"/>
</dbReference>
<evidence type="ECO:0000256" key="10">
    <source>
        <dbReference type="ARBA" id="ARBA00022989"/>
    </source>
</evidence>
<dbReference type="SMART" id="SM00116">
    <property type="entry name" value="CBS"/>
    <property type="match status" value="2"/>
</dbReference>
<feature type="binding site" evidence="16">
    <location>
        <position position="64"/>
    </location>
    <ligand>
        <name>Zn(2+)</name>
        <dbReference type="ChEBI" id="CHEBI:29105"/>
        <note>catalytic</note>
    </ligand>
</feature>
<accession>A0AA49JJ61</accession>
<feature type="binding site" evidence="16">
    <location>
        <position position="170"/>
    </location>
    <ligand>
        <name>Zn(2+)</name>
        <dbReference type="ChEBI" id="CHEBI:29105"/>
        <note>catalytic</note>
    </ligand>
</feature>
<evidence type="ECO:0000256" key="1">
    <source>
        <dbReference type="ARBA" id="ARBA00004651"/>
    </source>
</evidence>
<comment type="cofactor">
    <cofactor evidence="14 16">
        <name>Zn(2+)</name>
        <dbReference type="ChEBI" id="CHEBI:29105"/>
    </cofactor>
    <text evidence="14 16">Binds 1 zinc ion per subunit.</text>
</comment>
<dbReference type="PANTHER" id="PTHR39188">
    <property type="entry name" value="MEMBRANE-ASSOCIATED ZINC METALLOPROTEASE M50B"/>
    <property type="match status" value="1"/>
</dbReference>
<evidence type="ECO:0000256" key="16">
    <source>
        <dbReference type="PIRSR" id="PIRSR006404-2"/>
    </source>
</evidence>
<evidence type="ECO:0000313" key="19">
    <source>
        <dbReference type="EMBL" id="WKN38637.1"/>
    </source>
</evidence>
<organism evidence="19">
    <name type="scientific">Roseihalotalea indica</name>
    <dbReference type="NCBI Taxonomy" id="2867963"/>
    <lineage>
        <taxon>Bacteria</taxon>
        <taxon>Pseudomonadati</taxon>
        <taxon>Bacteroidota</taxon>
        <taxon>Cytophagia</taxon>
        <taxon>Cytophagales</taxon>
        <taxon>Catalimonadaceae</taxon>
        <taxon>Roseihalotalea</taxon>
    </lineage>
</organism>
<evidence type="ECO:0000256" key="13">
    <source>
        <dbReference type="ARBA" id="ARBA00023136"/>
    </source>
</evidence>
<dbReference type="Gene3D" id="3.10.580.10">
    <property type="entry name" value="CBS-domain"/>
    <property type="match status" value="1"/>
</dbReference>
<dbReference type="EMBL" id="CP120682">
    <property type="protein sequence ID" value="WKN38637.1"/>
    <property type="molecule type" value="Genomic_DNA"/>
</dbReference>
<dbReference type="InterPro" id="IPR016483">
    <property type="entry name" value="UCP006404_Pept_M50_CBS"/>
</dbReference>
<comment type="subcellular location">
    <subcellularLocation>
        <location evidence="1 14">Cell membrane</location>
        <topology evidence="1 14">Multi-pass membrane protein</topology>
    </subcellularLocation>
</comment>
<feature type="transmembrane region" description="Helical" evidence="14">
    <location>
        <begin position="188"/>
        <end position="206"/>
    </location>
</feature>